<dbReference type="GO" id="GO:0006352">
    <property type="term" value="P:DNA-templated transcription initiation"/>
    <property type="evidence" value="ECO:0007669"/>
    <property type="project" value="InterPro"/>
</dbReference>
<dbReference type="SUPFAM" id="SSF88946">
    <property type="entry name" value="Sigma2 domain of RNA polymerase sigma factors"/>
    <property type="match status" value="1"/>
</dbReference>
<dbReference type="Proteomes" id="UP000070134">
    <property type="component" value="Chromosome"/>
</dbReference>
<sequence length="261" mass="28919">MESTRERSRRPEEGPSPARAGVTRERPSGAGPSEPVDLVVEYLGLADALAHRFRCPGHDPEDLCQVARLALVKAAKRYREELGHGFVPYAVASIEGEIKHYLRDQSWMVRPPRPVLDLRLQVRSVVPQLQQRLGREPTAGELAEELRVPAERILEAEVADSTMVTPTIELMDRDEGTEGQPVSIPACEDPGFAQVDAAQAVAAALADASPADLELVRLRFGMELTQSEIARRLGTNQMHVSRCLNRLFKRLRPRVALDLPD</sequence>
<dbReference type="STRING" id="37927.SA2016_0093"/>
<dbReference type="Pfam" id="PF04542">
    <property type="entry name" value="Sigma70_r2"/>
    <property type="match status" value="1"/>
</dbReference>
<evidence type="ECO:0000256" key="3">
    <source>
        <dbReference type="ARBA" id="ARBA00023125"/>
    </source>
</evidence>
<evidence type="ECO:0000259" key="7">
    <source>
        <dbReference type="Pfam" id="PF04542"/>
    </source>
</evidence>
<evidence type="ECO:0000259" key="6">
    <source>
        <dbReference type="Pfam" id="PF04539"/>
    </source>
</evidence>
<dbReference type="RefSeq" id="WP_084249197.1">
    <property type="nucleotide sequence ID" value="NZ_BJMO01000013.1"/>
</dbReference>
<evidence type="ECO:0000256" key="1">
    <source>
        <dbReference type="ARBA" id="ARBA00023015"/>
    </source>
</evidence>
<evidence type="ECO:0000313" key="9">
    <source>
        <dbReference type="EMBL" id="AMM30798.1"/>
    </source>
</evidence>
<dbReference type="SUPFAM" id="SSF88659">
    <property type="entry name" value="Sigma3 and sigma4 domains of RNA polymerase sigma factors"/>
    <property type="match status" value="2"/>
</dbReference>
<protein>
    <submittedName>
        <fullName evidence="9">RNA polymerase subunit sigma-28</fullName>
    </submittedName>
</protein>
<dbReference type="PATRIC" id="fig|37927.3.peg.97"/>
<dbReference type="Gene3D" id="1.20.120.1810">
    <property type="match status" value="1"/>
</dbReference>
<dbReference type="Pfam" id="PF04539">
    <property type="entry name" value="Sigma70_r3"/>
    <property type="match status" value="1"/>
</dbReference>
<evidence type="ECO:0000313" key="10">
    <source>
        <dbReference type="Proteomes" id="UP000070134"/>
    </source>
</evidence>
<keyword evidence="4" id="KW-0804">Transcription</keyword>
<accession>A0A126ZUG4</accession>
<dbReference type="GO" id="GO:0016987">
    <property type="term" value="F:sigma factor activity"/>
    <property type="evidence" value="ECO:0007669"/>
    <property type="project" value="UniProtKB-KW"/>
</dbReference>
<evidence type="ECO:0000256" key="5">
    <source>
        <dbReference type="SAM" id="MobiDB-lite"/>
    </source>
</evidence>
<feature type="region of interest" description="Disordered" evidence="5">
    <location>
        <begin position="1"/>
        <end position="35"/>
    </location>
</feature>
<dbReference type="InterPro" id="IPR014284">
    <property type="entry name" value="RNA_pol_sigma-70_dom"/>
</dbReference>
<dbReference type="AlphaFoldDB" id="A0A126ZUG4"/>
<dbReference type="Gene3D" id="1.10.10.10">
    <property type="entry name" value="Winged helix-like DNA-binding domain superfamily/Winged helix DNA-binding domain"/>
    <property type="match status" value="2"/>
</dbReference>
<dbReference type="PANTHER" id="PTHR30385:SF4">
    <property type="entry name" value="RNA POLYMERASE SIGMA-E FACTOR"/>
    <property type="match status" value="1"/>
</dbReference>
<keyword evidence="10" id="KW-1185">Reference proteome</keyword>
<dbReference type="PANTHER" id="PTHR30385">
    <property type="entry name" value="SIGMA FACTOR F FLAGELLAR"/>
    <property type="match status" value="1"/>
</dbReference>
<feature type="domain" description="RNA polymerase sigma-70 region 3" evidence="6">
    <location>
        <begin position="121"/>
        <end position="156"/>
    </location>
</feature>
<reference evidence="9 10" key="1">
    <citation type="submission" date="2016-02" db="EMBL/GenBank/DDBJ databases">
        <title>Complete genome of Sinomonas atrocyanea KCTC 3377.</title>
        <authorList>
            <person name="Kim K.M."/>
        </authorList>
    </citation>
    <scope>NUCLEOTIDE SEQUENCE [LARGE SCALE GENOMIC DNA]</scope>
    <source>
        <strain evidence="9 10">KCTC 3377</strain>
    </source>
</reference>
<organism evidence="9 10">
    <name type="scientific">Sinomonas atrocyanea</name>
    <dbReference type="NCBI Taxonomy" id="37927"/>
    <lineage>
        <taxon>Bacteria</taxon>
        <taxon>Bacillati</taxon>
        <taxon>Actinomycetota</taxon>
        <taxon>Actinomycetes</taxon>
        <taxon>Micrococcales</taxon>
        <taxon>Micrococcaceae</taxon>
        <taxon>Sinomonas</taxon>
    </lineage>
</organism>
<dbReference type="InterPro" id="IPR007627">
    <property type="entry name" value="RNA_pol_sigma70_r2"/>
</dbReference>
<dbReference type="EMBL" id="CP014518">
    <property type="protein sequence ID" value="AMM30798.1"/>
    <property type="molecule type" value="Genomic_DNA"/>
</dbReference>
<keyword evidence="2" id="KW-0731">Sigma factor</keyword>
<feature type="compositionally biased region" description="Basic and acidic residues" evidence="5">
    <location>
        <begin position="1"/>
        <end position="13"/>
    </location>
</feature>
<feature type="domain" description="RNA polymerase sigma-70 region 4" evidence="8">
    <location>
        <begin position="209"/>
        <end position="252"/>
    </location>
</feature>
<dbReference type="KEGG" id="satk:SA2016_0093"/>
<proteinExistence type="predicted"/>
<feature type="domain" description="RNA polymerase sigma-70 region 2" evidence="7">
    <location>
        <begin position="38"/>
        <end position="107"/>
    </location>
</feature>
<dbReference type="InterPro" id="IPR007630">
    <property type="entry name" value="RNA_pol_sigma70_r4"/>
</dbReference>
<keyword evidence="1" id="KW-0805">Transcription regulation</keyword>
<dbReference type="OrthoDB" id="9804285at2"/>
<dbReference type="InterPro" id="IPR013324">
    <property type="entry name" value="RNA_pol_sigma_r3/r4-like"/>
</dbReference>
<evidence type="ECO:0000256" key="2">
    <source>
        <dbReference type="ARBA" id="ARBA00023082"/>
    </source>
</evidence>
<dbReference type="InterPro" id="IPR007624">
    <property type="entry name" value="RNA_pol_sigma70_r3"/>
</dbReference>
<keyword evidence="3" id="KW-0238">DNA-binding</keyword>
<evidence type="ECO:0000259" key="8">
    <source>
        <dbReference type="Pfam" id="PF04545"/>
    </source>
</evidence>
<gene>
    <name evidence="9" type="ORF">SA2016_0093</name>
</gene>
<dbReference type="InterPro" id="IPR013325">
    <property type="entry name" value="RNA_pol_sigma_r2"/>
</dbReference>
<dbReference type="InterPro" id="IPR036388">
    <property type="entry name" value="WH-like_DNA-bd_sf"/>
</dbReference>
<dbReference type="GO" id="GO:0003677">
    <property type="term" value="F:DNA binding"/>
    <property type="evidence" value="ECO:0007669"/>
    <property type="project" value="UniProtKB-KW"/>
</dbReference>
<name>A0A126ZUG4_9MICC</name>
<evidence type="ECO:0000256" key="4">
    <source>
        <dbReference type="ARBA" id="ARBA00023163"/>
    </source>
</evidence>
<dbReference type="Pfam" id="PF04545">
    <property type="entry name" value="Sigma70_r4"/>
    <property type="match status" value="1"/>
</dbReference>
<dbReference type="NCBIfam" id="TIGR02937">
    <property type="entry name" value="sigma70-ECF"/>
    <property type="match status" value="1"/>
</dbReference>